<protein>
    <submittedName>
        <fullName evidence="3">Na(+) H(+) antiporter subunit A</fullName>
    </submittedName>
</protein>
<organism evidence="3 4">
    <name type="scientific">Gracilibacillus boraciitolerans JCM 21714</name>
    <dbReference type="NCBI Taxonomy" id="1298598"/>
    <lineage>
        <taxon>Bacteria</taxon>
        <taxon>Bacillati</taxon>
        <taxon>Bacillota</taxon>
        <taxon>Bacilli</taxon>
        <taxon>Bacillales</taxon>
        <taxon>Bacillaceae</taxon>
        <taxon>Gracilibacillus</taxon>
    </lineage>
</organism>
<dbReference type="AlphaFoldDB" id="W4VL24"/>
<dbReference type="Pfam" id="PF20501">
    <property type="entry name" value="MbhE"/>
    <property type="match status" value="1"/>
</dbReference>
<dbReference type="PANTHER" id="PTHR43373:SF1">
    <property type="entry name" value="NA(+)_H(+) ANTIPORTER SUBUNIT A"/>
    <property type="match status" value="1"/>
</dbReference>
<sequence>MTQLSVETITVALFLLCFYHLPNLRERTESGVQRAINLIIAVAFGTLMTMVAISAHSTKLFDKISDYFLETSYKLGGGHNVVNVILVDMRGLDTIFEIVVLGIAALAIYGLIKLRNKKEAE</sequence>
<dbReference type="eggNOG" id="COG2111">
    <property type="taxonomic scope" value="Bacteria"/>
</dbReference>
<dbReference type="EMBL" id="BAVS01000019">
    <property type="protein sequence ID" value="GAE94090.1"/>
    <property type="molecule type" value="Genomic_DNA"/>
</dbReference>
<dbReference type="Proteomes" id="UP000019102">
    <property type="component" value="Unassembled WGS sequence"/>
</dbReference>
<feature type="domain" description="MrpA C-terminal/MbhE" evidence="2">
    <location>
        <begin position="33"/>
        <end position="113"/>
    </location>
</feature>
<dbReference type="PANTHER" id="PTHR43373">
    <property type="entry name" value="NA(+)/H(+) ANTIPORTER SUBUNIT"/>
    <property type="match status" value="1"/>
</dbReference>
<dbReference type="InterPro" id="IPR046806">
    <property type="entry name" value="MrpA_C/MbhE"/>
</dbReference>
<name>W4VL24_9BACI</name>
<dbReference type="InterPro" id="IPR050616">
    <property type="entry name" value="CPA3_Na-H_Antiporter_A"/>
</dbReference>
<proteinExistence type="predicted"/>
<feature type="transmembrane region" description="Helical" evidence="1">
    <location>
        <begin position="94"/>
        <end position="112"/>
    </location>
</feature>
<feature type="transmembrane region" description="Helical" evidence="1">
    <location>
        <begin position="6"/>
        <end position="24"/>
    </location>
</feature>
<comment type="caution">
    <text evidence="3">The sequence shown here is derived from an EMBL/GenBank/DDBJ whole genome shotgun (WGS) entry which is preliminary data.</text>
</comment>
<accession>W4VL24</accession>
<evidence type="ECO:0000313" key="3">
    <source>
        <dbReference type="EMBL" id="GAE94090.1"/>
    </source>
</evidence>
<evidence type="ECO:0000313" key="4">
    <source>
        <dbReference type="Proteomes" id="UP000019102"/>
    </source>
</evidence>
<keyword evidence="4" id="KW-1185">Reference proteome</keyword>
<evidence type="ECO:0000259" key="2">
    <source>
        <dbReference type="Pfam" id="PF20501"/>
    </source>
</evidence>
<evidence type="ECO:0000256" key="1">
    <source>
        <dbReference type="SAM" id="Phobius"/>
    </source>
</evidence>
<keyword evidence="1" id="KW-0812">Transmembrane</keyword>
<gene>
    <name evidence="3" type="ORF">JCM21714_3223</name>
</gene>
<feature type="transmembrane region" description="Helical" evidence="1">
    <location>
        <begin position="36"/>
        <end position="55"/>
    </location>
</feature>
<keyword evidence="1" id="KW-1133">Transmembrane helix</keyword>
<dbReference type="STRING" id="1298598.JCM21714_3223"/>
<keyword evidence="1" id="KW-0472">Membrane</keyword>
<reference evidence="3 4" key="1">
    <citation type="journal article" date="2014" name="Genome Announc.">
        <title>Draft Genome Sequence of the Boron-Tolerant and Moderately Halotolerant Bacterium Gracilibacillus boraciitolerans JCM 21714T.</title>
        <authorList>
            <person name="Ahmed I."/>
            <person name="Oshima K."/>
            <person name="Suda W."/>
            <person name="Kitamura K."/>
            <person name="Iida T."/>
            <person name="Ohmori Y."/>
            <person name="Fujiwara T."/>
            <person name="Hattori M."/>
            <person name="Ohkuma M."/>
        </authorList>
    </citation>
    <scope>NUCLEOTIDE SEQUENCE [LARGE SCALE GENOMIC DNA]</scope>
    <source>
        <strain evidence="3 4">JCM 21714</strain>
    </source>
</reference>